<evidence type="ECO:0008006" key="2">
    <source>
        <dbReference type="Google" id="ProtNLM"/>
    </source>
</evidence>
<protein>
    <recommendedName>
        <fullName evidence="2">Gingipain domain-containing protein</fullName>
    </recommendedName>
</protein>
<evidence type="ECO:0000313" key="1">
    <source>
        <dbReference type="EMBL" id="GAG12663.1"/>
    </source>
</evidence>
<comment type="caution">
    <text evidence="1">The sequence shown here is derived from an EMBL/GenBank/DDBJ whole genome shotgun (WGS) entry which is preliminary data.</text>
</comment>
<feature type="non-terminal residue" evidence="1">
    <location>
        <position position="67"/>
    </location>
</feature>
<reference evidence="1" key="1">
    <citation type="journal article" date="2014" name="Front. Microbiol.">
        <title>High frequency of phylogenetically diverse reductive dehalogenase-homologous genes in deep subseafloor sedimentary metagenomes.</title>
        <authorList>
            <person name="Kawai M."/>
            <person name="Futagami T."/>
            <person name="Toyoda A."/>
            <person name="Takaki Y."/>
            <person name="Nishi S."/>
            <person name="Hori S."/>
            <person name="Arai W."/>
            <person name="Tsubouchi T."/>
            <person name="Morono Y."/>
            <person name="Uchiyama I."/>
            <person name="Ito T."/>
            <person name="Fujiyama A."/>
            <person name="Inagaki F."/>
            <person name="Takami H."/>
        </authorList>
    </citation>
    <scope>NUCLEOTIDE SEQUENCE</scope>
    <source>
        <strain evidence="1">Expedition CK06-06</strain>
    </source>
</reference>
<name>X0VJJ4_9ZZZZ</name>
<proteinExistence type="predicted"/>
<sequence length="67" mass="7473">MSLSSRRSICGVVLLVPILLAFPCRAADQTPPKKTYLVITRDKFTEAARPLIEKRRAEGFDVVVSLK</sequence>
<dbReference type="EMBL" id="BARS01022255">
    <property type="protein sequence ID" value="GAG12663.1"/>
    <property type="molecule type" value="Genomic_DNA"/>
</dbReference>
<dbReference type="AlphaFoldDB" id="X0VJJ4"/>
<accession>X0VJJ4</accession>
<gene>
    <name evidence="1" type="ORF">S01H1_35609</name>
</gene>
<dbReference type="SUPFAM" id="SSF52129">
    <property type="entry name" value="Caspase-like"/>
    <property type="match status" value="1"/>
</dbReference>
<dbReference type="InterPro" id="IPR029030">
    <property type="entry name" value="Caspase-like_dom_sf"/>
</dbReference>
<organism evidence="1">
    <name type="scientific">marine sediment metagenome</name>
    <dbReference type="NCBI Taxonomy" id="412755"/>
    <lineage>
        <taxon>unclassified sequences</taxon>
        <taxon>metagenomes</taxon>
        <taxon>ecological metagenomes</taxon>
    </lineage>
</organism>